<gene>
    <name evidence="3" type="ORF">EUA03_08865</name>
</gene>
<keyword evidence="2" id="KW-1133">Transmembrane helix</keyword>
<feature type="transmembrane region" description="Helical" evidence="2">
    <location>
        <begin position="6"/>
        <end position="23"/>
    </location>
</feature>
<feature type="compositionally biased region" description="Low complexity" evidence="1">
    <location>
        <begin position="43"/>
        <end position="56"/>
    </location>
</feature>
<organism evidence="3 4">
    <name type="scientific">Mycolicibacterium mucogenicum</name>
    <name type="common">Mycobacterium mucogenicum</name>
    <dbReference type="NCBI Taxonomy" id="56689"/>
    <lineage>
        <taxon>Bacteria</taxon>
        <taxon>Bacillati</taxon>
        <taxon>Actinomycetota</taxon>
        <taxon>Actinomycetes</taxon>
        <taxon>Mycobacteriales</taxon>
        <taxon>Mycobacteriaceae</taxon>
        <taxon>Mycolicibacterium</taxon>
    </lineage>
</organism>
<keyword evidence="2" id="KW-0472">Membrane</keyword>
<feature type="region of interest" description="Disordered" evidence="1">
    <location>
        <begin position="34"/>
        <end position="66"/>
    </location>
</feature>
<evidence type="ECO:0000256" key="2">
    <source>
        <dbReference type="SAM" id="Phobius"/>
    </source>
</evidence>
<dbReference type="EMBL" id="SDLO01000006">
    <property type="protein sequence ID" value="TDK90521.1"/>
    <property type="molecule type" value="Genomic_DNA"/>
</dbReference>
<evidence type="ECO:0000313" key="3">
    <source>
        <dbReference type="EMBL" id="TDK90521.1"/>
    </source>
</evidence>
<sequence>MTGLGALLYCGFFGLAALWLFATSDYRAAWLGRQDQPQRPDRSNSASAATASVDSSPRLLTHSSSK</sequence>
<reference evidence="3 4" key="1">
    <citation type="submission" date="2019-01" db="EMBL/GenBank/DDBJ databases">
        <title>High-quality-draft genome sequences of five non-tuberculosis mycobacteriaceae isolated from a nosocomial environment.</title>
        <authorList>
            <person name="Tiago I."/>
            <person name="Alarico S."/>
            <person name="Pereira S.G."/>
            <person name="Coelho C."/>
            <person name="Maranha A."/>
            <person name="Empadinhas N."/>
        </authorList>
    </citation>
    <scope>NUCLEOTIDE SEQUENCE [LARGE SCALE GENOMIC DNA]</scope>
    <source>
        <strain evidence="3 4">24AIII</strain>
    </source>
</reference>
<name>A0A4R5WIN7_MYCMU</name>
<comment type="caution">
    <text evidence="3">The sequence shown here is derived from an EMBL/GenBank/DDBJ whole genome shotgun (WGS) entry which is preliminary data.</text>
</comment>
<dbReference type="OrthoDB" id="4629419at2"/>
<evidence type="ECO:0000313" key="4">
    <source>
        <dbReference type="Proteomes" id="UP000294929"/>
    </source>
</evidence>
<protein>
    <submittedName>
        <fullName evidence="3">Uncharacterized protein</fullName>
    </submittedName>
</protein>
<keyword evidence="2" id="KW-0812">Transmembrane</keyword>
<dbReference type="AlphaFoldDB" id="A0A4R5WIN7"/>
<accession>A0A4R5WIN7</accession>
<evidence type="ECO:0000256" key="1">
    <source>
        <dbReference type="SAM" id="MobiDB-lite"/>
    </source>
</evidence>
<proteinExistence type="predicted"/>
<dbReference type="Proteomes" id="UP000294929">
    <property type="component" value="Unassembled WGS sequence"/>
</dbReference>